<comment type="similarity">
    <text evidence="2 9">Belongs to the acyl-CoA dehydrogenase family.</text>
</comment>
<feature type="domain" description="Acyl-CoA dehydrogenase/oxidase N-terminal" evidence="12">
    <location>
        <begin position="9"/>
        <end position="115"/>
    </location>
</feature>
<evidence type="ECO:0000256" key="3">
    <source>
        <dbReference type="ARBA" id="ARBA00022630"/>
    </source>
</evidence>
<evidence type="ECO:0000259" key="12">
    <source>
        <dbReference type="Pfam" id="PF02771"/>
    </source>
</evidence>
<dbReference type="InterPro" id="IPR013786">
    <property type="entry name" value="AcylCoA_DH/ox_N"/>
</dbReference>
<accession>A0A068QRR5</accession>
<dbReference type="Pfam" id="PF00441">
    <property type="entry name" value="Acyl-CoA_dh_1"/>
    <property type="match status" value="1"/>
</dbReference>
<feature type="domain" description="Acyl-CoA oxidase/dehydrogenase middle" evidence="11">
    <location>
        <begin position="119"/>
        <end position="209"/>
    </location>
</feature>
<keyword evidence="16" id="KW-1185">Reference proteome</keyword>
<comment type="cofactor">
    <cofactor evidence="1 9">
        <name>FAD</name>
        <dbReference type="ChEBI" id="CHEBI:57692"/>
    </cofactor>
</comment>
<evidence type="ECO:0000259" key="10">
    <source>
        <dbReference type="Pfam" id="PF00441"/>
    </source>
</evidence>
<dbReference type="STRING" id="351671.XDD1_1795"/>
<reference evidence="14 16" key="2">
    <citation type="submission" date="2019-07" db="EMBL/GenBank/DDBJ databases">
        <title>Genomic Encyclopedia of Type Strains, Phase I: the one thousand microbial genomes (KMG-I) project.</title>
        <authorList>
            <person name="Kyrpides N."/>
        </authorList>
    </citation>
    <scope>NUCLEOTIDE SEQUENCE [LARGE SCALE GENOMIC DNA]</scope>
    <source>
        <strain evidence="14 16">DSM 17909</strain>
    </source>
</reference>
<dbReference type="EC" id="3.13.1.4" evidence="6"/>
<name>A0A068QRR5_9GAMM</name>
<dbReference type="InterPro" id="IPR006091">
    <property type="entry name" value="Acyl-CoA_Oxase/DH_mid-dom"/>
</dbReference>
<dbReference type="SUPFAM" id="SSF47203">
    <property type="entry name" value="Acyl-CoA dehydrogenase C-terminal domain-like"/>
    <property type="match status" value="1"/>
</dbReference>
<evidence type="ECO:0000256" key="6">
    <source>
        <dbReference type="ARBA" id="ARBA00066461"/>
    </source>
</evidence>
<dbReference type="PIRSF" id="PIRSF016578">
    <property type="entry name" value="HsaA"/>
    <property type="match status" value="1"/>
</dbReference>
<evidence type="ECO:0000313" key="16">
    <source>
        <dbReference type="Proteomes" id="UP000324170"/>
    </source>
</evidence>
<dbReference type="InterPro" id="IPR009075">
    <property type="entry name" value="AcylCo_DH/oxidase_C"/>
</dbReference>
<evidence type="ECO:0000256" key="1">
    <source>
        <dbReference type="ARBA" id="ARBA00001974"/>
    </source>
</evidence>
<comment type="catalytic activity">
    <reaction evidence="5">
        <text>3-sulfinopropanoyl-CoA + H2O = propanoyl-CoA + sulfite + H(+)</text>
        <dbReference type="Rhea" id="RHEA:41624"/>
        <dbReference type="ChEBI" id="CHEBI:15377"/>
        <dbReference type="ChEBI" id="CHEBI:15378"/>
        <dbReference type="ChEBI" id="CHEBI:17359"/>
        <dbReference type="ChEBI" id="CHEBI:57392"/>
        <dbReference type="ChEBI" id="CHEBI:78349"/>
        <dbReference type="EC" id="3.13.1.4"/>
    </reaction>
    <physiologicalReaction direction="left-to-right" evidence="5">
        <dbReference type="Rhea" id="RHEA:41625"/>
    </physiologicalReaction>
</comment>
<evidence type="ECO:0000256" key="9">
    <source>
        <dbReference type="RuleBase" id="RU362125"/>
    </source>
</evidence>
<dbReference type="InterPro" id="IPR037069">
    <property type="entry name" value="AcylCoA_DH/ox_N_sf"/>
</dbReference>
<dbReference type="EMBL" id="VNHN01000026">
    <property type="protein sequence ID" value="TYP06538.1"/>
    <property type="molecule type" value="Genomic_DNA"/>
</dbReference>
<dbReference type="InterPro" id="IPR046373">
    <property type="entry name" value="Acyl-CoA_Oxase/DH_mid-dom_sf"/>
</dbReference>
<dbReference type="PANTHER" id="PTHR43884:SF9">
    <property type="entry name" value="COMPLEX I ASSEMBLY FACTOR ACAD9, MITOCHONDRIAL"/>
    <property type="match status" value="1"/>
</dbReference>
<dbReference type="Gene3D" id="1.20.140.10">
    <property type="entry name" value="Butyryl-CoA Dehydrogenase, subunit A, domain 3"/>
    <property type="match status" value="1"/>
</dbReference>
<reference evidence="13 15" key="1">
    <citation type="submission" date="2013-07" db="EMBL/GenBank/DDBJ databases">
        <authorList>
            <person name="Genoscope - CEA"/>
        </authorList>
    </citation>
    <scope>NUCLEOTIDE SEQUENCE [LARGE SCALE GENOMIC DNA]</scope>
    <source>
        <strain evidence="13">FRM16</strain>
        <strain evidence="15">FRM16 / DSM 17909</strain>
    </source>
</reference>
<dbReference type="InterPro" id="IPR006089">
    <property type="entry name" value="Acyl-CoA_DH_CS"/>
</dbReference>
<sequence>MELYEIHPLVDVAKNFSDNILRPSAGLIDNQGKVPDEIITEMATLGLLGAILPKEYGGQGIDPLSYGYLTEEIGKGCNSTRALLTVHTSLVGETLVKLGSQMQKEKYLPAMARGEKIACFALSEPEAGSDANAIKTRYEVTENGFRISGNKKWITYSGIADLFLVFAKSEEKVSAFIVEFGIEGLTRKPMSGLMASRGAYLSELNFDNVEIPKESLVGREGEGFSFVANTALYFGRYSIAWAGVAIAHAAMEEMVTYARKRKQFGQKIAQHQLIQGIIADSATAFYAAKAACEKIGHLRNQGDHNAIMETNIAKYNSSAVAMLVANNAVQVLGGNGLSNKYPVERLYREAKVLEIIEGTNQIQQMLISQHALRGFYRKGSVIE</sequence>
<dbReference type="GO" id="GO:0050660">
    <property type="term" value="F:flavin adenine dinucleotide binding"/>
    <property type="evidence" value="ECO:0007669"/>
    <property type="project" value="InterPro"/>
</dbReference>
<dbReference type="Proteomes" id="UP000032721">
    <property type="component" value="Chromosome"/>
</dbReference>
<dbReference type="Pfam" id="PF02770">
    <property type="entry name" value="Acyl-CoA_dh_M"/>
    <property type="match status" value="1"/>
</dbReference>
<dbReference type="EMBL" id="FO704550">
    <property type="protein sequence ID" value="CDG17494.1"/>
    <property type="molecule type" value="Genomic_DNA"/>
</dbReference>
<evidence type="ECO:0000256" key="2">
    <source>
        <dbReference type="ARBA" id="ARBA00009347"/>
    </source>
</evidence>
<evidence type="ECO:0000256" key="8">
    <source>
        <dbReference type="ARBA" id="ARBA00075603"/>
    </source>
</evidence>
<gene>
    <name evidence="13" type="primary">xcnE</name>
    <name evidence="14" type="ORF">LY16_01890</name>
    <name evidence="13" type="ORF">XDD1_1795</name>
</gene>
<evidence type="ECO:0000313" key="13">
    <source>
        <dbReference type="EMBL" id="CDG17494.1"/>
    </source>
</evidence>
<evidence type="ECO:0000313" key="15">
    <source>
        <dbReference type="Proteomes" id="UP000032721"/>
    </source>
</evidence>
<dbReference type="Gene3D" id="1.10.540.10">
    <property type="entry name" value="Acyl-CoA dehydrogenase/oxidase, N-terminal domain"/>
    <property type="match status" value="1"/>
</dbReference>
<organism evidence="13 15">
    <name type="scientific">Xenorhabdus doucetiae</name>
    <dbReference type="NCBI Taxonomy" id="351671"/>
    <lineage>
        <taxon>Bacteria</taxon>
        <taxon>Pseudomonadati</taxon>
        <taxon>Pseudomonadota</taxon>
        <taxon>Gammaproteobacteria</taxon>
        <taxon>Enterobacterales</taxon>
        <taxon>Morganellaceae</taxon>
        <taxon>Xenorhabdus</taxon>
    </lineage>
</organism>
<dbReference type="KEGG" id="xdo:XDD1_1795"/>
<dbReference type="RefSeq" id="WP_045970280.1">
    <property type="nucleotide sequence ID" value="NZ_CAWMED010000001.1"/>
</dbReference>
<feature type="domain" description="Acyl-CoA dehydrogenase/oxidase C-terminal" evidence="10">
    <location>
        <begin position="221"/>
        <end position="371"/>
    </location>
</feature>
<dbReference type="AlphaFoldDB" id="A0A068QRR5"/>
<evidence type="ECO:0000256" key="5">
    <source>
        <dbReference type="ARBA" id="ARBA00052938"/>
    </source>
</evidence>
<protein>
    <recommendedName>
        <fullName evidence="7">3-sulfinopropanoyl-CoA desulfinase</fullName>
        <ecNumber evidence="6">3.13.1.4</ecNumber>
    </recommendedName>
    <alternativeName>
        <fullName evidence="8">3-sulfinopropionyl coenzyme A desulfinase</fullName>
    </alternativeName>
</protein>
<keyword evidence="3 9" id="KW-0285">Flavoprotein</keyword>
<proteinExistence type="inferred from homology"/>
<evidence type="ECO:0000256" key="7">
    <source>
        <dbReference type="ARBA" id="ARBA00068311"/>
    </source>
</evidence>
<evidence type="ECO:0000256" key="4">
    <source>
        <dbReference type="ARBA" id="ARBA00022827"/>
    </source>
</evidence>
<dbReference type="PANTHER" id="PTHR43884">
    <property type="entry name" value="ACYL-COA DEHYDROGENASE"/>
    <property type="match status" value="1"/>
</dbReference>
<dbReference type="InterPro" id="IPR036250">
    <property type="entry name" value="AcylCo_DH-like_C"/>
</dbReference>
<dbReference type="OrthoDB" id="9769473at2"/>
<evidence type="ECO:0000313" key="14">
    <source>
        <dbReference type="EMBL" id="TYP06538.1"/>
    </source>
</evidence>
<dbReference type="Proteomes" id="UP000324170">
    <property type="component" value="Unassembled WGS sequence"/>
</dbReference>
<evidence type="ECO:0000259" key="11">
    <source>
        <dbReference type="Pfam" id="PF02770"/>
    </source>
</evidence>
<dbReference type="HOGENOM" id="CLU_018204_0_2_6"/>
<dbReference type="FunFam" id="1.20.140.10:FF:000004">
    <property type="entry name" value="Acyl-CoA dehydrogenase FadE25"/>
    <property type="match status" value="1"/>
</dbReference>
<dbReference type="GO" id="GO:0003995">
    <property type="term" value="F:acyl-CoA dehydrogenase activity"/>
    <property type="evidence" value="ECO:0007669"/>
    <property type="project" value="InterPro"/>
</dbReference>
<dbReference type="SUPFAM" id="SSF56645">
    <property type="entry name" value="Acyl-CoA dehydrogenase NM domain-like"/>
    <property type="match status" value="1"/>
</dbReference>
<dbReference type="InterPro" id="IPR009100">
    <property type="entry name" value="AcylCoA_DH/oxidase_NM_dom_sf"/>
</dbReference>
<dbReference type="Gene3D" id="2.40.110.10">
    <property type="entry name" value="Butyryl-CoA Dehydrogenase, subunit A, domain 2"/>
    <property type="match status" value="1"/>
</dbReference>
<dbReference type="Pfam" id="PF02771">
    <property type="entry name" value="Acyl-CoA_dh_N"/>
    <property type="match status" value="1"/>
</dbReference>
<keyword evidence="4 9" id="KW-0274">FAD</keyword>
<keyword evidence="9 13" id="KW-0560">Oxidoreductase</keyword>
<dbReference type="PROSITE" id="PS00072">
    <property type="entry name" value="ACYL_COA_DH_1"/>
    <property type="match status" value="1"/>
</dbReference>